<dbReference type="PANTHER" id="PTHR22901">
    <property type="entry name" value="SIALATE O-ACETYLESTERASE"/>
    <property type="match status" value="1"/>
</dbReference>
<proteinExistence type="predicted"/>
<gene>
    <name evidence="4" type="ORF">SAMN05216462_0315</name>
</gene>
<accession>A0A1H3XSW2</accession>
<dbReference type="RefSeq" id="WP_074759931.1">
    <property type="nucleotide sequence ID" value="NZ_FNRF01000001.1"/>
</dbReference>
<dbReference type="OrthoDB" id="9816001at2"/>
<dbReference type="GO" id="GO:0001681">
    <property type="term" value="F:sialate O-acetylesterase activity"/>
    <property type="evidence" value="ECO:0007669"/>
    <property type="project" value="InterPro"/>
</dbReference>
<reference evidence="4 5" key="1">
    <citation type="submission" date="2016-10" db="EMBL/GenBank/DDBJ databases">
        <authorList>
            <person name="de Groot N.N."/>
        </authorList>
    </citation>
    <scope>NUCLEOTIDE SEQUENCE [LARGE SCALE GENOMIC DNA]</scope>
    <source>
        <strain evidence="4 5">D31d</strain>
    </source>
</reference>
<keyword evidence="2" id="KW-0732">Signal</keyword>
<sequence>MKKILAITALALFTFGSQAKVKLPHLIGDNMILQQQTDARLWGWAKPGQTVKVTTSWRNETATAKANKQGEWLVKVKTPKASYTPLSITFDDGDKLTINNVLAGEVWVCAGQSNMEMPVKGFWMCPVKDYNQVVIDAKNHAGVRSVKIPSVMAATPQNDAQCEWRVCSPKTVGDFSATGYFFARTVHQALDIPIGLIEANKGGSRVESWLTKENLEKYTNDPTDSVEICKKWAQYDYHRSLLWGNGTFNPILNFTVKGILFYQGCSNVGDPGDQYSQHLKLLVDQWRSQFALGEIPFYFVQIAPYRYDDDNNATSGALLREQQFKAQQLIPNSSLVCTNDLVYPYEYSQIHPTQKQQVGERLAYTALVRDYGFEGVLYQSSTFKDMNIKDDAIYIHLDNNYHTDAPFEDIQGFEIAGDDKVFYPAQAQHFWQPGGGYWDEAIKVSSPQVKKPVAVRYCFKNFQIGNVKNGANLPLFPFRTDNW</sequence>
<dbReference type="Proteomes" id="UP000182257">
    <property type="component" value="Unassembled WGS sequence"/>
</dbReference>
<organism evidence="4 5">
    <name type="scientific">Xylanibacter ruminicola</name>
    <name type="common">Prevotella ruminicola</name>
    <dbReference type="NCBI Taxonomy" id="839"/>
    <lineage>
        <taxon>Bacteria</taxon>
        <taxon>Pseudomonadati</taxon>
        <taxon>Bacteroidota</taxon>
        <taxon>Bacteroidia</taxon>
        <taxon>Bacteroidales</taxon>
        <taxon>Prevotellaceae</taxon>
        <taxon>Xylanibacter</taxon>
    </lineage>
</organism>
<feature type="domain" description="Sialate O-acetylesterase" evidence="3">
    <location>
        <begin position="105"/>
        <end position="365"/>
    </location>
</feature>
<dbReference type="EMBL" id="FNRF01000001">
    <property type="protein sequence ID" value="SEA01642.1"/>
    <property type="molecule type" value="Genomic_DNA"/>
</dbReference>
<dbReference type="PANTHER" id="PTHR22901:SF0">
    <property type="entry name" value="SIALATE O-ACETYLESTERASE"/>
    <property type="match status" value="1"/>
</dbReference>
<keyword evidence="1" id="KW-0378">Hydrolase</keyword>
<evidence type="ECO:0000259" key="3">
    <source>
        <dbReference type="Pfam" id="PF03629"/>
    </source>
</evidence>
<dbReference type="InterPro" id="IPR036514">
    <property type="entry name" value="SGNH_hydro_sf"/>
</dbReference>
<protein>
    <submittedName>
        <fullName evidence="4">Sialate O-acetylesterase</fullName>
    </submittedName>
</protein>
<evidence type="ECO:0000256" key="1">
    <source>
        <dbReference type="ARBA" id="ARBA00022801"/>
    </source>
</evidence>
<dbReference type="InterPro" id="IPR005181">
    <property type="entry name" value="SASA"/>
</dbReference>
<dbReference type="SUPFAM" id="SSF52266">
    <property type="entry name" value="SGNH hydrolase"/>
    <property type="match status" value="1"/>
</dbReference>
<dbReference type="AlphaFoldDB" id="A0A1H3XSW2"/>
<dbReference type="InterPro" id="IPR039329">
    <property type="entry name" value="SIAE"/>
</dbReference>
<dbReference type="Gene3D" id="3.40.50.1110">
    <property type="entry name" value="SGNH hydrolase"/>
    <property type="match status" value="1"/>
</dbReference>
<feature type="chain" id="PRO_5010263604" evidence="2">
    <location>
        <begin position="20"/>
        <end position="483"/>
    </location>
</feature>
<evidence type="ECO:0000256" key="2">
    <source>
        <dbReference type="SAM" id="SignalP"/>
    </source>
</evidence>
<dbReference type="Pfam" id="PF03629">
    <property type="entry name" value="SASA"/>
    <property type="match status" value="1"/>
</dbReference>
<evidence type="ECO:0000313" key="5">
    <source>
        <dbReference type="Proteomes" id="UP000182257"/>
    </source>
</evidence>
<feature type="signal peptide" evidence="2">
    <location>
        <begin position="1"/>
        <end position="19"/>
    </location>
</feature>
<name>A0A1H3XSW2_XYLRU</name>
<dbReference type="GO" id="GO:0005975">
    <property type="term" value="P:carbohydrate metabolic process"/>
    <property type="evidence" value="ECO:0007669"/>
    <property type="project" value="TreeGrafter"/>
</dbReference>
<evidence type="ECO:0000313" key="4">
    <source>
        <dbReference type="EMBL" id="SEA01642.1"/>
    </source>
</evidence>